<dbReference type="GO" id="GO:0042802">
    <property type="term" value="F:identical protein binding"/>
    <property type="evidence" value="ECO:0007669"/>
    <property type="project" value="UniProtKB-ARBA"/>
</dbReference>
<dbReference type="GO" id="GO:0005524">
    <property type="term" value="F:ATP binding"/>
    <property type="evidence" value="ECO:0007669"/>
    <property type="project" value="UniProtKB-KW"/>
</dbReference>
<keyword evidence="5 10" id="KW-0418">Kinase</keyword>
<dbReference type="EMBL" id="MZGV01000020">
    <property type="protein sequence ID" value="OPJ61657.1"/>
    <property type="molecule type" value="Genomic_DNA"/>
</dbReference>
<evidence type="ECO:0000256" key="3">
    <source>
        <dbReference type="ARBA" id="ARBA00022679"/>
    </source>
</evidence>
<dbReference type="PANTHER" id="PTHR32309:SF13">
    <property type="entry name" value="FERRIC ENTEROBACTIN TRANSPORT PROTEIN FEPE"/>
    <property type="match status" value="1"/>
</dbReference>
<dbReference type="CDD" id="cd05387">
    <property type="entry name" value="BY-kinase"/>
    <property type="match status" value="1"/>
</dbReference>
<keyword evidence="3 10" id="KW-0808">Transferase</keyword>
<keyword evidence="11" id="KW-1185">Reference proteome</keyword>
<comment type="caution">
    <text evidence="10">The sequence shown here is derived from an EMBL/GenBank/DDBJ whole genome shotgun (WGS) entry which is preliminary data.</text>
</comment>
<evidence type="ECO:0000259" key="9">
    <source>
        <dbReference type="Pfam" id="PF13614"/>
    </source>
</evidence>
<evidence type="ECO:0000313" key="10">
    <source>
        <dbReference type="EMBL" id="OPJ61657.1"/>
    </source>
</evidence>
<dbReference type="InterPro" id="IPR050445">
    <property type="entry name" value="Bact_polysacc_biosynth/exp"/>
</dbReference>
<feature type="domain" description="AAA" evidence="9">
    <location>
        <begin position="37"/>
        <end position="166"/>
    </location>
</feature>
<dbReference type="STRING" id="1450648.CLORY_21570"/>
<comment type="catalytic activity">
    <reaction evidence="8">
        <text>L-tyrosyl-[protein] + ATP = O-phospho-L-tyrosyl-[protein] + ADP + H(+)</text>
        <dbReference type="Rhea" id="RHEA:10596"/>
        <dbReference type="Rhea" id="RHEA-COMP:10136"/>
        <dbReference type="Rhea" id="RHEA-COMP:20101"/>
        <dbReference type="ChEBI" id="CHEBI:15378"/>
        <dbReference type="ChEBI" id="CHEBI:30616"/>
        <dbReference type="ChEBI" id="CHEBI:46858"/>
        <dbReference type="ChEBI" id="CHEBI:61978"/>
        <dbReference type="ChEBI" id="CHEBI:456216"/>
        <dbReference type="EC" id="2.7.10.2"/>
    </reaction>
</comment>
<reference evidence="10 11" key="1">
    <citation type="submission" date="2017-03" db="EMBL/GenBank/DDBJ databases">
        <title>Genome sequence of Clostridium oryzae DSM 28571.</title>
        <authorList>
            <person name="Poehlein A."/>
            <person name="Daniel R."/>
        </authorList>
    </citation>
    <scope>NUCLEOTIDE SEQUENCE [LARGE SCALE GENOMIC DNA]</scope>
    <source>
        <strain evidence="10 11">DSM 28571</strain>
    </source>
</reference>
<evidence type="ECO:0000256" key="8">
    <source>
        <dbReference type="ARBA" id="ARBA00051245"/>
    </source>
</evidence>
<evidence type="ECO:0000256" key="5">
    <source>
        <dbReference type="ARBA" id="ARBA00022777"/>
    </source>
</evidence>
<dbReference type="InterPro" id="IPR027417">
    <property type="entry name" value="P-loop_NTPase"/>
</dbReference>
<name>A0A1V4IQA1_9CLOT</name>
<dbReference type="NCBIfam" id="TIGR01007">
    <property type="entry name" value="eps_fam"/>
    <property type="match status" value="1"/>
</dbReference>
<evidence type="ECO:0000313" key="11">
    <source>
        <dbReference type="Proteomes" id="UP000190080"/>
    </source>
</evidence>
<gene>
    <name evidence="10" type="primary">ywqD_2</name>
    <name evidence="10" type="ORF">CLORY_21570</name>
</gene>
<evidence type="ECO:0000256" key="7">
    <source>
        <dbReference type="ARBA" id="ARBA00023137"/>
    </source>
</evidence>
<proteinExistence type="inferred from homology"/>
<comment type="similarity">
    <text evidence="1">Belongs to the CpsD/CapB family.</text>
</comment>
<keyword evidence="7" id="KW-0829">Tyrosine-protein kinase</keyword>
<dbReference type="EC" id="2.7.10.2" evidence="2"/>
<dbReference type="AlphaFoldDB" id="A0A1V4IQA1"/>
<dbReference type="Pfam" id="PF13614">
    <property type="entry name" value="AAA_31"/>
    <property type="match status" value="1"/>
</dbReference>
<dbReference type="RefSeq" id="WP_079424164.1">
    <property type="nucleotide sequence ID" value="NZ_MZGV01000020.1"/>
</dbReference>
<evidence type="ECO:0000256" key="6">
    <source>
        <dbReference type="ARBA" id="ARBA00022840"/>
    </source>
</evidence>
<dbReference type="InterPro" id="IPR025669">
    <property type="entry name" value="AAA_dom"/>
</dbReference>
<evidence type="ECO:0000256" key="4">
    <source>
        <dbReference type="ARBA" id="ARBA00022741"/>
    </source>
</evidence>
<protein>
    <recommendedName>
        <fullName evidence="2">non-specific protein-tyrosine kinase</fullName>
        <ecNumber evidence="2">2.7.10.2</ecNumber>
    </recommendedName>
</protein>
<dbReference type="GO" id="GO:0005886">
    <property type="term" value="C:plasma membrane"/>
    <property type="evidence" value="ECO:0007669"/>
    <property type="project" value="UniProtKB-ARBA"/>
</dbReference>
<dbReference type="SUPFAM" id="SSF52540">
    <property type="entry name" value="P-loop containing nucleoside triphosphate hydrolases"/>
    <property type="match status" value="1"/>
</dbReference>
<organism evidence="10 11">
    <name type="scientific">Clostridium oryzae</name>
    <dbReference type="NCBI Taxonomy" id="1450648"/>
    <lineage>
        <taxon>Bacteria</taxon>
        <taxon>Bacillati</taxon>
        <taxon>Bacillota</taxon>
        <taxon>Clostridia</taxon>
        <taxon>Eubacteriales</taxon>
        <taxon>Clostridiaceae</taxon>
        <taxon>Clostridium</taxon>
    </lineage>
</organism>
<evidence type="ECO:0000256" key="2">
    <source>
        <dbReference type="ARBA" id="ARBA00011903"/>
    </source>
</evidence>
<dbReference type="OrthoDB" id="9794577at2"/>
<evidence type="ECO:0000256" key="1">
    <source>
        <dbReference type="ARBA" id="ARBA00007316"/>
    </source>
</evidence>
<sequence length="222" mass="24507">MLKDIISIKDPKSTAAEAFRTLRTNIQFSSFDEELDTIVITSTQPGEGKSTVATNLAVVMAHSGKKVLLMDCDLRKPTVHKKLGLSNKEGLSNLLSKEKKLDEVIKASDVENFYVLTTGPIPPNPSELLESNKFRNFLKEISSVFDIVLLDAPPVLAVTDAQILASFCNGVVFVAGYGQAEKKAIVRAKELIEKVSGKILGVVINKVPNTKDSYYYYNYEYK</sequence>
<dbReference type="InterPro" id="IPR005702">
    <property type="entry name" value="Wzc-like_C"/>
</dbReference>
<accession>A0A1V4IQA1</accession>
<dbReference type="PANTHER" id="PTHR32309">
    <property type="entry name" value="TYROSINE-PROTEIN KINASE"/>
    <property type="match status" value="1"/>
</dbReference>
<keyword evidence="4" id="KW-0547">Nucleotide-binding</keyword>
<dbReference type="Gene3D" id="3.40.50.300">
    <property type="entry name" value="P-loop containing nucleotide triphosphate hydrolases"/>
    <property type="match status" value="1"/>
</dbReference>
<dbReference type="GO" id="GO:0004715">
    <property type="term" value="F:non-membrane spanning protein tyrosine kinase activity"/>
    <property type="evidence" value="ECO:0007669"/>
    <property type="project" value="UniProtKB-EC"/>
</dbReference>
<keyword evidence="6" id="KW-0067">ATP-binding</keyword>
<dbReference type="FunFam" id="3.40.50.300:FF:000527">
    <property type="entry name" value="Tyrosine-protein kinase etk"/>
    <property type="match status" value="1"/>
</dbReference>
<dbReference type="Proteomes" id="UP000190080">
    <property type="component" value="Unassembled WGS sequence"/>
</dbReference>